<dbReference type="Proteomes" id="UP001595793">
    <property type="component" value="Unassembled WGS sequence"/>
</dbReference>
<accession>A0ABV8HEH1</accession>
<evidence type="ECO:0000313" key="2">
    <source>
        <dbReference type="Proteomes" id="UP001595793"/>
    </source>
</evidence>
<keyword evidence="2" id="KW-1185">Reference proteome</keyword>
<protein>
    <submittedName>
        <fullName evidence="1">Uncharacterized protein</fullName>
    </submittedName>
</protein>
<evidence type="ECO:0000313" key="1">
    <source>
        <dbReference type="EMBL" id="MFC4029282.1"/>
    </source>
</evidence>
<dbReference type="RefSeq" id="WP_290232421.1">
    <property type="nucleotide sequence ID" value="NZ_JAUFPZ010000002.1"/>
</dbReference>
<name>A0ABV8HEH1_9FLAO</name>
<reference evidence="2" key="1">
    <citation type="journal article" date="2019" name="Int. J. Syst. Evol. Microbiol.">
        <title>The Global Catalogue of Microorganisms (GCM) 10K type strain sequencing project: providing services to taxonomists for standard genome sequencing and annotation.</title>
        <authorList>
            <consortium name="The Broad Institute Genomics Platform"/>
            <consortium name="The Broad Institute Genome Sequencing Center for Infectious Disease"/>
            <person name="Wu L."/>
            <person name="Ma J."/>
        </authorList>
    </citation>
    <scope>NUCLEOTIDE SEQUENCE [LARGE SCALE GENOMIC DNA]</scope>
    <source>
        <strain evidence="2">CECT 9128</strain>
    </source>
</reference>
<comment type="caution">
    <text evidence="1">The sequence shown here is derived from an EMBL/GenBank/DDBJ whole genome shotgun (WGS) entry which is preliminary data.</text>
</comment>
<dbReference type="EMBL" id="JBHSAS010000026">
    <property type="protein sequence ID" value="MFC4029282.1"/>
    <property type="molecule type" value="Genomic_DNA"/>
</dbReference>
<gene>
    <name evidence="1" type="ORF">ACFOS1_17820</name>
</gene>
<proteinExistence type="predicted"/>
<sequence length="193" mass="22753">MTDSFQEKQNEINQYFGYSNQTIPPLVNILLSQCQNISDIPDKMLQLREDFTQLRESIVKYECKINEAGNIKEQLDAIDELNEFWTTFNKKYNKDSRLIYQFWEVAKESNFEESLDNAIDSNSATNIIEDLNVGKVAGKSAIKLFDWYKERKIINRFKGATDIWKLFQNSPNVKKHISEFERVFDTKLNRDDL</sequence>
<organism evidence="1 2">
    <name type="scientific">Zunongwangia endophytica</name>
    <dbReference type="NCBI Taxonomy" id="1808945"/>
    <lineage>
        <taxon>Bacteria</taxon>
        <taxon>Pseudomonadati</taxon>
        <taxon>Bacteroidota</taxon>
        <taxon>Flavobacteriia</taxon>
        <taxon>Flavobacteriales</taxon>
        <taxon>Flavobacteriaceae</taxon>
        <taxon>Zunongwangia</taxon>
    </lineage>
</organism>